<gene>
    <name evidence="1" type="ORF">ABIE04_003367</name>
</gene>
<evidence type="ECO:0000313" key="1">
    <source>
        <dbReference type="EMBL" id="MET4570985.1"/>
    </source>
</evidence>
<name>A0ABV2Q119_9GAMM</name>
<organism evidence="1 2">
    <name type="scientific">Rhodanobacter soli</name>
    <dbReference type="NCBI Taxonomy" id="590609"/>
    <lineage>
        <taxon>Bacteria</taxon>
        <taxon>Pseudomonadati</taxon>
        <taxon>Pseudomonadota</taxon>
        <taxon>Gammaproteobacteria</taxon>
        <taxon>Lysobacterales</taxon>
        <taxon>Rhodanobacteraceae</taxon>
        <taxon>Rhodanobacter</taxon>
    </lineage>
</organism>
<protein>
    <submittedName>
        <fullName evidence="1">Uncharacterized protein</fullName>
    </submittedName>
</protein>
<reference evidence="1 2" key="1">
    <citation type="submission" date="2024-06" db="EMBL/GenBank/DDBJ databases">
        <title>Sorghum-associated microbial communities from plants grown in Nebraska, USA.</title>
        <authorList>
            <person name="Schachtman D."/>
        </authorList>
    </citation>
    <scope>NUCLEOTIDE SEQUENCE [LARGE SCALE GENOMIC DNA]</scope>
    <source>
        <strain evidence="1 2">1757</strain>
    </source>
</reference>
<sequence length="29" mass="3282">MLRSRDACGANAECLGQAMRERVDQLMQQ</sequence>
<proteinExistence type="predicted"/>
<dbReference type="Proteomes" id="UP001549251">
    <property type="component" value="Unassembled WGS sequence"/>
</dbReference>
<keyword evidence="2" id="KW-1185">Reference proteome</keyword>
<comment type="caution">
    <text evidence="1">The sequence shown here is derived from an EMBL/GenBank/DDBJ whole genome shotgun (WGS) entry which is preliminary data.</text>
</comment>
<evidence type="ECO:0000313" key="2">
    <source>
        <dbReference type="Proteomes" id="UP001549251"/>
    </source>
</evidence>
<accession>A0ABV2Q119</accession>
<dbReference type="EMBL" id="JBEPSD010000004">
    <property type="protein sequence ID" value="MET4570985.1"/>
    <property type="molecule type" value="Genomic_DNA"/>
</dbReference>